<dbReference type="PANTHER" id="PTHR10027">
    <property type="entry name" value="CALCIUM-ACTIVATED POTASSIUM CHANNEL ALPHA CHAIN"/>
    <property type="match status" value="1"/>
</dbReference>
<feature type="domain" description="Potassium channel" evidence="13">
    <location>
        <begin position="120"/>
        <end position="180"/>
    </location>
</feature>
<dbReference type="GO" id="GO:0005267">
    <property type="term" value="F:potassium channel activity"/>
    <property type="evidence" value="ECO:0007669"/>
    <property type="project" value="UniProtKB-KW"/>
</dbReference>
<evidence type="ECO:0000256" key="2">
    <source>
        <dbReference type="ARBA" id="ARBA00010159"/>
    </source>
</evidence>
<evidence type="ECO:0000256" key="5">
    <source>
        <dbReference type="ARBA" id="ARBA00022692"/>
    </source>
</evidence>
<feature type="transmembrane region" description="Helical" evidence="12">
    <location>
        <begin position="73"/>
        <end position="90"/>
    </location>
</feature>
<feature type="transmembrane region" description="Helical" evidence="12">
    <location>
        <begin position="44"/>
        <end position="61"/>
    </location>
</feature>
<dbReference type="PANTHER" id="PTHR10027:SF10">
    <property type="entry name" value="SLOWPOKE 2, ISOFORM D"/>
    <property type="match status" value="1"/>
</dbReference>
<gene>
    <name evidence="14" type="ORF">RchiOBHm_Chr1g0336491</name>
</gene>
<dbReference type="PRINTS" id="PR01333">
    <property type="entry name" value="2POREKCHANEL"/>
</dbReference>
<dbReference type="InterPro" id="IPR047871">
    <property type="entry name" value="K_chnl_Slo-like"/>
</dbReference>
<keyword evidence="7" id="KW-0630">Potassium</keyword>
<evidence type="ECO:0000256" key="6">
    <source>
        <dbReference type="ARBA" id="ARBA00022826"/>
    </source>
</evidence>
<name>A0A2P6SCP0_ROSCH</name>
<evidence type="ECO:0000313" key="14">
    <source>
        <dbReference type="EMBL" id="PRQ56444.1"/>
    </source>
</evidence>
<evidence type="ECO:0000256" key="9">
    <source>
        <dbReference type="ARBA" id="ARBA00023065"/>
    </source>
</evidence>
<dbReference type="AlphaFoldDB" id="A0A2P6SCP0"/>
<keyword evidence="10 12" id="KW-0472">Membrane</keyword>
<dbReference type="GO" id="GO:0005774">
    <property type="term" value="C:vacuolar membrane"/>
    <property type="evidence" value="ECO:0007669"/>
    <property type="project" value="UniProtKB-ARBA"/>
</dbReference>
<dbReference type="InterPro" id="IPR003280">
    <property type="entry name" value="2pore_dom_K_chnl"/>
</dbReference>
<feature type="domain" description="Potassium channel" evidence="13">
    <location>
        <begin position="17"/>
        <end position="82"/>
    </location>
</feature>
<evidence type="ECO:0000256" key="1">
    <source>
        <dbReference type="ARBA" id="ARBA00004141"/>
    </source>
</evidence>
<feature type="transmembrane region" description="Helical" evidence="12">
    <location>
        <begin position="12"/>
        <end position="32"/>
    </location>
</feature>
<dbReference type="Proteomes" id="UP000238479">
    <property type="component" value="Chromosome 1"/>
</dbReference>
<evidence type="ECO:0000256" key="12">
    <source>
        <dbReference type="SAM" id="Phobius"/>
    </source>
</evidence>
<keyword evidence="5 12" id="KW-0812">Transmembrane</keyword>
<keyword evidence="4" id="KW-0633">Potassium transport</keyword>
<proteinExistence type="inferred from homology"/>
<feature type="transmembrane region" description="Helical" evidence="12">
    <location>
        <begin position="110"/>
        <end position="131"/>
    </location>
</feature>
<protein>
    <submittedName>
        <fullName evidence="14">Putative Two pore domain potassium channel</fullName>
    </submittedName>
</protein>
<dbReference type="Pfam" id="PF07885">
    <property type="entry name" value="Ion_trans_2"/>
    <property type="match status" value="2"/>
</dbReference>
<evidence type="ECO:0000313" key="15">
    <source>
        <dbReference type="Proteomes" id="UP000238479"/>
    </source>
</evidence>
<organism evidence="14 15">
    <name type="scientific">Rosa chinensis</name>
    <name type="common">China rose</name>
    <dbReference type="NCBI Taxonomy" id="74649"/>
    <lineage>
        <taxon>Eukaryota</taxon>
        <taxon>Viridiplantae</taxon>
        <taxon>Streptophyta</taxon>
        <taxon>Embryophyta</taxon>
        <taxon>Tracheophyta</taxon>
        <taxon>Spermatophyta</taxon>
        <taxon>Magnoliopsida</taxon>
        <taxon>eudicotyledons</taxon>
        <taxon>Gunneridae</taxon>
        <taxon>Pentapetalae</taxon>
        <taxon>rosids</taxon>
        <taxon>fabids</taxon>
        <taxon>Rosales</taxon>
        <taxon>Rosaceae</taxon>
        <taxon>Rosoideae</taxon>
        <taxon>Rosoideae incertae sedis</taxon>
        <taxon>Rosa</taxon>
    </lineage>
</organism>
<evidence type="ECO:0000256" key="8">
    <source>
        <dbReference type="ARBA" id="ARBA00022989"/>
    </source>
</evidence>
<evidence type="ECO:0000256" key="3">
    <source>
        <dbReference type="ARBA" id="ARBA00022448"/>
    </source>
</evidence>
<keyword evidence="15" id="KW-1185">Reference proteome</keyword>
<dbReference type="Gene3D" id="1.10.287.70">
    <property type="match status" value="2"/>
</dbReference>
<keyword evidence="9" id="KW-0406">Ion transport</keyword>
<dbReference type="EMBL" id="PDCK01000039">
    <property type="protein sequence ID" value="PRQ56444.1"/>
    <property type="molecule type" value="Genomic_DNA"/>
</dbReference>
<dbReference type="SUPFAM" id="SSF81324">
    <property type="entry name" value="Voltage-gated potassium channels"/>
    <property type="match status" value="2"/>
</dbReference>
<comment type="similarity">
    <text evidence="2">Belongs to the two pore domain potassium channel (TC 1.A.1.7) family.</text>
</comment>
<comment type="caution">
    <text evidence="14">The sequence shown here is derived from an EMBL/GenBank/DDBJ whole genome shotgun (WGS) entry which is preliminary data.</text>
</comment>
<dbReference type="InterPro" id="IPR013099">
    <property type="entry name" value="K_chnl_dom"/>
</dbReference>
<keyword evidence="6" id="KW-0631">Potassium channel</keyword>
<accession>A0A2P6SCP0</accession>
<reference evidence="14 15" key="1">
    <citation type="journal article" date="2018" name="Nat. Genet.">
        <title>The Rosa genome provides new insights in the design of modern roses.</title>
        <authorList>
            <person name="Bendahmane M."/>
        </authorList>
    </citation>
    <scope>NUCLEOTIDE SEQUENCE [LARGE SCALE GENOMIC DNA]</scope>
    <source>
        <strain evidence="15">cv. Old Blush</strain>
    </source>
</reference>
<evidence type="ECO:0000256" key="11">
    <source>
        <dbReference type="ARBA" id="ARBA00023303"/>
    </source>
</evidence>
<keyword evidence="3" id="KW-0813">Transport</keyword>
<sequence>MKANNPNPSISCSLVHIVVYFFLATMMCFSTSSNFTGMDDSGYIFMDVLYFVVVTTLSVGYGDIHPRMTGSKLFTCLLVVLGHHILQSYIWGKLKAKFPHNLSELQRKIITGILALGAVLISIFGGMWGIYSLENGIIVNKKDYKLINATDSFYLSMMSLSTEGFGDFSFKTVRGRVFAV</sequence>
<dbReference type="Gramene" id="PRQ56444">
    <property type="protein sequence ID" value="PRQ56444"/>
    <property type="gene ID" value="RchiOBHm_Chr1g0336491"/>
</dbReference>
<keyword evidence="11 14" id="KW-0407">Ion channel</keyword>
<evidence type="ECO:0000256" key="7">
    <source>
        <dbReference type="ARBA" id="ARBA00022958"/>
    </source>
</evidence>
<keyword evidence="8 12" id="KW-1133">Transmembrane helix</keyword>
<evidence type="ECO:0000256" key="4">
    <source>
        <dbReference type="ARBA" id="ARBA00022538"/>
    </source>
</evidence>
<comment type="subcellular location">
    <subcellularLocation>
        <location evidence="1">Membrane</location>
        <topology evidence="1">Multi-pass membrane protein</topology>
    </subcellularLocation>
</comment>
<evidence type="ECO:0000256" key="10">
    <source>
        <dbReference type="ARBA" id="ARBA00023136"/>
    </source>
</evidence>
<evidence type="ECO:0000259" key="13">
    <source>
        <dbReference type="Pfam" id="PF07885"/>
    </source>
</evidence>